<dbReference type="AlphaFoldDB" id="A0A2J8XYW6"/>
<feature type="non-terminal residue" evidence="5">
    <location>
        <position position="81"/>
    </location>
</feature>
<dbReference type="Pfam" id="PF02793">
    <property type="entry name" value="HRM"/>
    <property type="match status" value="1"/>
</dbReference>
<comment type="caution">
    <text evidence="5">The sequence shown here is derived from an EMBL/GenBank/DDBJ whole genome shotgun (WGS) entry which is preliminary data.</text>
</comment>
<dbReference type="PROSITE" id="PS51257">
    <property type="entry name" value="PROKAR_LIPOPROTEIN"/>
    <property type="match status" value="1"/>
</dbReference>
<feature type="domain" description="G-protein coupled receptors family 2 profile 1" evidence="4">
    <location>
        <begin position="43"/>
        <end position="81"/>
    </location>
</feature>
<dbReference type="PRINTS" id="PR01354">
    <property type="entry name" value="GLUCAGONR"/>
</dbReference>
<dbReference type="Gene3D" id="4.10.1240.10">
    <property type="entry name" value="GPCR, family 2, extracellular hormone receptor domain"/>
    <property type="match status" value="1"/>
</dbReference>
<dbReference type="PROSITE" id="PS50227">
    <property type="entry name" value="G_PROTEIN_RECEP_F2_3"/>
    <property type="match status" value="1"/>
</dbReference>
<dbReference type="GO" id="GO:0016020">
    <property type="term" value="C:membrane"/>
    <property type="evidence" value="ECO:0007669"/>
    <property type="project" value="InterPro"/>
</dbReference>
<dbReference type="PRINTS" id="PR01353">
    <property type="entry name" value="GLUCAGNFAMLY"/>
</dbReference>
<dbReference type="GO" id="GO:0004967">
    <property type="term" value="F:glucagon receptor activity"/>
    <property type="evidence" value="ECO:0007669"/>
    <property type="project" value="InterPro"/>
</dbReference>
<reference evidence="5" key="1">
    <citation type="submission" date="2017-12" db="EMBL/GenBank/DDBJ databases">
        <title>High-resolution comparative analysis of great ape genomes.</title>
        <authorList>
            <person name="Pollen A."/>
            <person name="Hastie A."/>
            <person name="Hormozdiari F."/>
            <person name="Dougherty M."/>
            <person name="Liu R."/>
            <person name="Chaisson M."/>
            <person name="Hoppe E."/>
            <person name="Hill C."/>
            <person name="Pang A."/>
            <person name="Hillier L."/>
            <person name="Baker C."/>
            <person name="Armstrong J."/>
            <person name="Shendure J."/>
            <person name="Paten B."/>
            <person name="Wilson R."/>
            <person name="Chao H."/>
            <person name="Schneider V."/>
            <person name="Ventura M."/>
            <person name="Kronenberg Z."/>
            <person name="Murali S."/>
            <person name="Gordon D."/>
            <person name="Cantsilieris S."/>
            <person name="Munson K."/>
            <person name="Nelson B."/>
            <person name="Raja A."/>
            <person name="Underwood J."/>
            <person name="Diekhans M."/>
            <person name="Fiddes I."/>
            <person name="Haussler D."/>
            <person name="Eichler E."/>
        </authorList>
    </citation>
    <scope>NUCLEOTIDE SEQUENCE [LARGE SCALE GENOMIC DNA]</scope>
    <source>
        <strain evidence="5">Susie</strain>
    </source>
</reference>
<dbReference type="EMBL" id="NDHI03003285">
    <property type="protein sequence ID" value="PNJ87217.1"/>
    <property type="molecule type" value="Genomic_DNA"/>
</dbReference>
<dbReference type="InterPro" id="IPR003291">
    <property type="entry name" value="GPCR_2_glucagon_rcpt"/>
</dbReference>
<protein>
    <submittedName>
        <fullName evidence="5">GCGR isoform 4</fullName>
    </submittedName>
</protein>
<dbReference type="InterPro" id="IPR036445">
    <property type="entry name" value="GPCR_2_extracell_dom_sf"/>
</dbReference>
<proteinExistence type="predicted"/>
<evidence type="ECO:0000256" key="2">
    <source>
        <dbReference type="ARBA" id="ARBA00023157"/>
    </source>
</evidence>
<name>A0A2J8XYW6_PONAB</name>
<sequence length="81" mass="9223">MPPCQPRRPLLLLLLLLLACQPQAPSAQVMDFLFEKWKLYGDQCHHNLSLLPPPTELVCNRTFDKYSCWPDTPANTTANIS</sequence>
<keyword evidence="2" id="KW-1015">Disulfide bond</keyword>
<dbReference type="InterPro" id="IPR001879">
    <property type="entry name" value="GPCR_2_extracellular_dom"/>
</dbReference>
<feature type="signal peptide" evidence="3">
    <location>
        <begin position="1"/>
        <end position="27"/>
    </location>
</feature>
<accession>A0A2J8XYW6</accession>
<keyword evidence="1 3" id="KW-0732">Signal</keyword>
<dbReference type="InterPro" id="IPR003290">
    <property type="entry name" value="GPCR_2_GLP1/glucagon_rcpt"/>
</dbReference>
<evidence type="ECO:0000313" key="5">
    <source>
        <dbReference type="EMBL" id="PNJ87217.1"/>
    </source>
</evidence>
<evidence type="ECO:0000259" key="4">
    <source>
        <dbReference type="PROSITE" id="PS50227"/>
    </source>
</evidence>
<evidence type="ECO:0000256" key="3">
    <source>
        <dbReference type="SAM" id="SignalP"/>
    </source>
</evidence>
<gene>
    <name evidence="5" type="ORF">CR201_G0021160</name>
</gene>
<dbReference type="SUPFAM" id="SSF111418">
    <property type="entry name" value="Hormone receptor domain"/>
    <property type="match status" value="1"/>
</dbReference>
<evidence type="ECO:0000256" key="1">
    <source>
        <dbReference type="ARBA" id="ARBA00022729"/>
    </source>
</evidence>
<organism evidence="5">
    <name type="scientific">Pongo abelii</name>
    <name type="common">Sumatran orangutan</name>
    <name type="synonym">Pongo pygmaeus abelii</name>
    <dbReference type="NCBI Taxonomy" id="9601"/>
    <lineage>
        <taxon>Eukaryota</taxon>
        <taxon>Metazoa</taxon>
        <taxon>Chordata</taxon>
        <taxon>Craniata</taxon>
        <taxon>Vertebrata</taxon>
        <taxon>Euteleostomi</taxon>
        <taxon>Mammalia</taxon>
        <taxon>Eutheria</taxon>
        <taxon>Euarchontoglires</taxon>
        <taxon>Primates</taxon>
        <taxon>Haplorrhini</taxon>
        <taxon>Catarrhini</taxon>
        <taxon>Hominidae</taxon>
        <taxon>Pongo</taxon>
    </lineage>
</organism>
<feature type="chain" id="PRO_5014340057" evidence="3">
    <location>
        <begin position="28"/>
        <end position="81"/>
    </location>
</feature>